<evidence type="ECO:0000256" key="1">
    <source>
        <dbReference type="ARBA" id="ARBA00022730"/>
    </source>
</evidence>
<protein>
    <recommendedName>
        <fullName evidence="5">Large ribosomal subunit protein bL25</fullName>
    </recommendedName>
</protein>
<sequence>MKAATGARMNCAGNRDDQIGNYSLLLRADSGIIPPAFALCESRSTQLVTRSQVAGHILEVVLIEKHTMITINVEVRPQDEQGKGASRRLRTENKFPAIVYGGSAAPVSIKLDHDSVKNMEVRAEFYSEAITLVIDGKETKVKVQAVQRHPFKPKLAHIDFVRV</sequence>
<evidence type="ECO:0000256" key="2">
    <source>
        <dbReference type="ARBA" id="ARBA00022884"/>
    </source>
</evidence>
<dbReference type="SUPFAM" id="SSF50715">
    <property type="entry name" value="Ribosomal protein L25-like"/>
    <property type="match status" value="1"/>
</dbReference>
<comment type="similarity">
    <text evidence="5">Belongs to the bacterial ribosomal protein bL25 family.</text>
</comment>
<feature type="domain" description="Large ribosomal subunit protein bL25 L25" evidence="6">
    <location>
        <begin position="71"/>
        <end position="160"/>
    </location>
</feature>
<evidence type="ECO:0000256" key="3">
    <source>
        <dbReference type="ARBA" id="ARBA00022980"/>
    </source>
</evidence>
<dbReference type="STRING" id="745277.Rahaq2_1383"/>
<dbReference type="eggNOG" id="COG1825">
    <property type="taxonomic scope" value="Bacteria"/>
</dbReference>
<keyword evidence="4 5" id="KW-0687">Ribonucleoprotein</keyword>
<dbReference type="InterPro" id="IPR029751">
    <property type="entry name" value="Ribosomal_L25_dom"/>
</dbReference>
<dbReference type="FunFam" id="2.40.240.10:FF:000002">
    <property type="entry name" value="50S ribosomal protein L25"/>
    <property type="match status" value="1"/>
</dbReference>
<dbReference type="HAMAP" id="MF_01336">
    <property type="entry name" value="Ribosomal_bL25"/>
    <property type="match status" value="1"/>
</dbReference>
<evidence type="ECO:0000313" key="7">
    <source>
        <dbReference type="EMBL" id="AEX51262.1"/>
    </source>
</evidence>
<keyword evidence="1 5" id="KW-0699">rRNA-binding</keyword>
<gene>
    <name evidence="5" type="primary">rplY</name>
    <name evidence="7" type="ordered locus">Rahaq2_1383</name>
</gene>
<keyword evidence="2 5" id="KW-0694">RNA-binding</keyword>
<reference evidence="7 8" key="1">
    <citation type="journal article" date="2012" name="J. Bacteriol.">
        <title>Complete Genome Sequence of Rahnella aquatilis CIP 78.65.</title>
        <authorList>
            <person name="Martinez R.J."/>
            <person name="Bruce D."/>
            <person name="Detter C."/>
            <person name="Goodwin L.A."/>
            <person name="Han J."/>
            <person name="Han C.S."/>
            <person name="Held B."/>
            <person name="Land M.L."/>
            <person name="Mikhailova N."/>
            <person name="Nolan M."/>
            <person name="Pennacchio L."/>
            <person name="Pitluck S."/>
            <person name="Tapia R."/>
            <person name="Woyke T."/>
            <person name="Sobecky P.A."/>
        </authorList>
    </citation>
    <scope>NUCLEOTIDE SEQUENCE [LARGE SCALE GENOMIC DNA]</scope>
    <source>
        <strain evidence="8">ATCC 33071 / DSM 4594 / JCM 1683 / NBRC 105701 / NCIMB 13365 / CIP 78.65</strain>
    </source>
</reference>
<keyword evidence="3 5" id="KW-0689">Ribosomal protein</keyword>
<dbReference type="CDD" id="cd00495">
    <property type="entry name" value="Ribosomal_L25_TL5_CTC"/>
    <property type="match status" value="1"/>
</dbReference>
<name>H2IPU5_RAHAC</name>
<evidence type="ECO:0000256" key="4">
    <source>
        <dbReference type="ARBA" id="ARBA00023274"/>
    </source>
</evidence>
<organism evidence="7 8">
    <name type="scientific">Rahnella aquatilis (strain ATCC 33071 / DSM 4594 / JCM 1683 / NBRC 105701 / NCIMB 13365 / CIP 78.65)</name>
    <dbReference type="NCBI Taxonomy" id="745277"/>
    <lineage>
        <taxon>Bacteria</taxon>
        <taxon>Pseudomonadati</taxon>
        <taxon>Pseudomonadota</taxon>
        <taxon>Gammaproteobacteria</taxon>
        <taxon>Enterobacterales</taxon>
        <taxon>Yersiniaceae</taxon>
        <taxon>Rahnella</taxon>
    </lineage>
</organism>
<reference evidence="8" key="2">
    <citation type="submission" date="2012-01" db="EMBL/GenBank/DDBJ databases">
        <title>Complete sequence of chromosome of Rahnella aquatilis CIP 78.65.</title>
        <authorList>
            <person name="Lucas S."/>
            <person name="Han J."/>
            <person name="Lapidus A."/>
            <person name="Cheng J.-F."/>
            <person name="Goodwin L."/>
            <person name="Pitluck S."/>
            <person name="Peters L."/>
            <person name="Ovchinnikova G."/>
            <person name="Held B."/>
            <person name="Detter J.C."/>
            <person name="Han C."/>
            <person name="Tapia R."/>
            <person name="Land M."/>
            <person name="Hauser L."/>
            <person name="Kyrpides N."/>
            <person name="Ivanova N."/>
            <person name="Pagani I."/>
            <person name="Sobecky P."/>
            <person name="Martinez R."/>
            <person name="Woyke T."/>
        </authorList>
    </citation>
    <scope>NUCLEOTIDE SEQUENCE [LARGE SCALE GENOMIC DNA]</scope>
    <source>
        <strain evidence="8">ATCC 33071 / DSM 4594 / JCM 1683 / NBRC 105701 / NCIMB 13365 / CIP 78.65</strain>
    </source>
</reference>
<dbReference type="GO" id="GO:0022625">
    <property type="term" value="C:cytosolic large ribosomal subunit"/>
    <property type="evidence" value="ECO:0007669"/>
    <property type="project" value="TreeGrafter"/>
</dbReference>
<comment type="subunit">
    <text evidence="5">Part of the 50S ribosomal subunit; part of the 5S rRNA/L5/L18/L25 subcomplex. Contacts the 5S rRNA. Binds to the 5S rRNA independently of L5 and L18.</text>
</comment>
<dbReference type="EMBL" id="CP003244">
    <property type="protein sequence ID" value="AEX51262.1"/>
    <property type="molecule type" value="Genomic_DNA"/>
</dbReference>
<dbReference type="InterPro" id="IPR020055">
    <property type="entry name" value="Ribosomal_bL25_short"/>
</dbReference>
<dbReference type="KEGG" id="raq:Rahaq2_1383"/>
<dbReference type="InterPro" id="IPR020056">
    <property type="entry name" value="Rbsml_bL25/Gln-tRNA_synth_N"/>
</dbReference>
<evidence type="ECO:0000259" key="6">
    <source>
        <dbReference type="Pfam" id="PF01386"/>
    </source>
</evidence>
<dbReference type="GO" id="GO:0003735">
    <property type="term" value="F:structural constituent of ribosome"/>
    <property type="evidence" value="ECO:0007669"/>
    <property type="project" value="InterPro"/>
</dbReference>
<dbReference type="InterPro" id="IPR011035">
    <property type="entry name" value="Ribosomal_bL25/Gln-tRNA_synth"/>
</dbReference>
<dbReference type="GO" id="GO:0008097">
    <property type="term" value="F:5S rRNA binding"/>
    <property type="evidence" value="ECO:0007669"/>
    <property type="project" value="InterPro"/>
</dbReference>
<dbReference type="NCBIfam" id="NF004612">
    <property type="entry name" value="PRK05943.1"/>
    <property type="match status" value="1"/>
</dbReference>
<keyword evidence="8" id="KW-1185">Reference proteome</keyword>
<dbReference type="Pfam" id="PF01386">
    <property type="entry name" value="Ribosomal_L25p"/>
    <property type="match status" value="1"/>
</dbReference>
<dbReference type="Gene3D" id="2.40.240.10">
    <property type="entry name" value="Ribosomal Protein L25, Chain P"/>
    <property type="match status" value="1"/>
</dbReference>
<dbReference type="HOGENOM" id="CLU_137946_1_0_6"/>
<accession>H2IPU5</accession>
<comment type="function">
    <text evidence="5">This is one of the proteins that binds to the 5S RNA in the ribosome where it forms part of the central protuberance.</text>
</comment>
<dbReference type="AlphaFoldDB" id="H2IPU5"/>
<dbReference type="GO" id="GO:0006412">
    <property type="term" value="P:translation"/>
    <property type="evidence" value="ECO:0007669"/>
    <property type="project" value="UniProtKB-UniRule"/>
</dbReference>
<dbReference type="PATRIC" id="fig|745277.3.peg.1321"/>
<evidence type="ECO:0000256" key="5">
    <source>
        <dbReference type="HAMAP-Rule" id="MF_01336"/>
    </source>
</evidence>
<dbReference type="PANTHER" id="PTHR33284:SF1">
    <property type="entry name" value="RIBOSOMAL PROTEIN L25_GLN-TRNA SYNTHETASE, ANTI-CODON-BINDING DOMAIN-CONTAINING PROTEIN"/>
    <property type="match status" value="1"/>
</dbReference>
<evidence type="ECO:0000313" key="8">
    <source>
        <dbReference type="Proteomes" id="UP000009010"/>
    </source>
</evidence>
<dbReference type="PANTHER" id="PTHR33284">
    <property type="entry name" value="RIBOSOMAL PROTEIN L25/GLN-TRNA SYNTHETASE, ANTI-CODON-BINDING DOMAIN-CONTAINING PROTEIN"/>
    <property type="match status" value="1"/>
</dbReference>
<proteinExistence type="inferred from homology"/>
<dbReference type="InterPro" id="IPR020930">
    <property type="entry name" value="Ribosomal_uL5_bac-type"/>
</dbReference>
<dbReference type="Proteomes" id="UP000009010">
    <property type="component" value="Chromosome"/>
</dbReference>